<feature type="compositionally biased region" description="Low complexity" evidence="1">
    <location>
        <begin position="224"/>
        <end position="234"/>
    </location>
</feature>
<feature type="compositionally biased region" description="Low complexity" evidence="1">
    <location>
        <begin position="13"/>
        <end position="24"/>
    </location>
</feature>
<feature type="compositionally biased region" description="Polar residues" evidence="1">
    <location>
        <begin position="1"/>
        <end position="10"/>
    </location>
</feature>
<protein>
    <submittedName>
        <fullName evidence="2">Uncharacterized protein</fullName>
    </submittedName>
</protein>
<gene>
    <name evidence="2" type="ORF">OH76DRAFT_941117</name>
</gene>
<feature type="region of interest" description="Disordered" evidence="1">
    <location>
        <begin position="1"/>
        <end position="238"/>
    </location>
</feature>
<dbReference type="Proteomes" id="UP000256964">
    <property type="component" value="Unassembled WGS sequence"/>
</dbReference>
<evidence type="ECO:0000313" key="2">
    <source>
        <dbReference type="EMBL" id="RDX45668.1"/>
    </source>
</evidence>
<sequence>MESYTFQWSLDTPPAGALNAAAGPSTDKDGFTTVSRHTSPRSSKRLRLDMPPESPSHRASTASNQYALLYQAEEEDDDYEMSSSEESSSSEDEPEMLGHMENSEVTGLLPRKTAVEAPVRRGKGDLKRKRDVRHAAVVAGQAITQEITGKRPRKKKAKAPSANKENIFAFVPAPASRSAVPLSTPATPTSRAAPGAFPSPNATLPRSSTYLQGSSHSQQAPRASSSPTKPGTSSKRTKNFIYDFYTEVDSNPHRRLQSGPDDKHWQCRHIVPGRTEGHIVSITPSCHHSVNAPLPRPAHALPDC</sequence>
<feature type="compositionally biased region" description="Polar residues" evidence="1">
    <location>
        <begin position="200"/>
        <end position="223"/>
    </location>
</feature>
<proteinExistence type="predicted"/>
<reference evidence="2 3" key="1">
    <citation type="journal article" date="2018" name="Biotechnol. Biofuels">
        <title>Integrative visual omics of the white-rot fungus Polyporus brumalis exposes the biotechnological potential of its oxidative enzymes for delignifying raw plant biomass.</title>
        <authorList>
            <person name="Miyauchi S."/>
            <person name="Rancon A."/>
            <person name="Drula E."/>
            <person name="Hage H."/>
            <person name="Chaduli D."/>
            <person name="Favel A."/>
            <person name="Grisel S."/>
            <person name="Henrissat B."/>
            <person name="Herpoel-Gimbert I."/>
            <person name="Ruiz-Duenas F.J."/>
            <person name="Chevret D."/>
            <person name="Hainaut M."/>
            <person name="Lin J."/>
            <person name="Wang M."/>
            <person name="Pangilinan J."/>
            <person name="Lipzen A."/>
            <person name="Lesage-Meessen L."/>
            <person name="Navarro D."/>
            <person name="Riley R."/>
            <person name="Grigoriev I.V."/>
            <person name="Zhou S."/>
            <person name="Raouche S."/>
            <person name="Rosso M.N."/>
        </authorList>
    </citation>
    <scope>NUCLEOTIDE SEQUENCE [LARGE SCALE GENOMIC DNA]</scope>
    <source>
        <strain evidence="2 3">BRFM 1820</strain>
    </source>
</reference>
<keyword evidence="3" id="KW-1185">Reference proteome</keyword>
<accession>A0A371CZG0</accession>
<feature type="compositionally biased region" description="Polar residues" evidence="1">
    <location>
        <begin position="57"/>
        <end position="66"/>
    </location>
</feature>
<name>A0A371CZG0_9APHY</name>
<dbReference type="EMBL" id="KZ857435">
    <property type="protein sequence ID" value="RDX45668.1"/>
    <property type="molecule type" value="Genomic_DNA"/>
</dbReference>
<evidence type="ECO:0000313" key="3">
    <source>
        <dbReference type="Proteomes" id="UP000256964"/>
    </source>
</evidence>
<dbReference type="AlphaFoldDB" id="A0A371CZG0"/>
<evidence type="ECO:0000256" key="1">
    <source>
        <dbReference type="SAM" id="MobiDB-lite"/>
    </source>
</evidence>
<organism evidence="2 3">
    <name type="scientific">Lentinus brumalis</name>
    <dbReference type="NCBI Taxonomy" id="2498619"/>
    <lineage>
        <taxon>Eukaryota</taxon>
        <taxon>Fungi</taxon>
        <taxon>Dikarya</taxon>
        <taxon>Basidiomycota</taxon>
        <taxon>Agaricomycotina</taxon>
        <taxon>Agaricomycetes</taxon>
        <taxon>Polyporales</taxon>
        <taxon>Polyporaceae</taxon>
        <taxon>Lentinus</taxon>
    </lineage>
</organism>
<dbReference type="OrthoDB" id="10664077at2759"/>